<dbReference type="GO" id="GO:0046982">
    <property type="term" value="F:protein heterodimerization activity"/>
    <property type="evidence" value="ECO:0007669"/>
    <property type="project" value="InterPro"/>
</dbReference>
<dbReference type="GO" id="GO:0017025">
    <property type="term" value="F:TBP-class protein binding"/>
    <property type="evidence" value="ECO:0007669"/>
    <property type="project" value="TreeGrafter"/>
</dbReference>
<evidence type="ECO:0000313" key="6">
    <source>
        <dbReference type="Proteomes" id="UP001210925"/>
    </source>
</evidence>
<dbReference type="GO" id="GO:0051123">
    <property type="term" value="P:RNA polymerase II preinitiation complex assembly"/>
    <property type="evidence" value="ECO:0007669"/>
    <property type="project" value="TreeGrafter"/>
</dbReference>
<reference evidence="5" key="1">
    <citation type="submission" date="2020-05" db="EMBL/GenBank/DDBJ databases">
        <title>Phylogenomic resolution of chytrid fungi.</title>
        <authorList>
            <person name="Stajich J.E."/>
            <person name="Amses K."/>
            <person name="Simmons R."/>
            <person name="Seto K."/>
            <person name="Myers J."/>
            <person name="Bonds A."/>
            <person name="Quandt C.A."/>
            <person name="Barry K."/>
            <person name="Liu P."/>
            <person name="Grigoriev I."/>
            <person name="Longcore J.E."/>
            <person name="James T.Y."/>
        </authorList>
    </citation>
    <scope>NUCLEOTIDE SEQUENCE</scope>
    <source>
        <strain evidence="5">PLAUS21</strain>
    </source>
</reference>
<dbReference type="InterPro" id="IPR042225">
    <property type="entry name" value="Ncb2"/>
</dbReference>
<feature type="domain" description="Transcription factor CBF/NF-Y/archaeal histone" evidence="4">
    <location>
        <begin position="18"/>
        <end position="73"/>
    </location>
</feature>
<feature type="compositionally biased region" description="Basic and acidic residues" evidence="3">
    <location>
        <begin position="97"/>
        <end position="109"/>
    </location>
</feature>
<gene>
    <name evidence="5" type="primary">NCB2</name>
    <name evidence="5" type="ORF">HK103_004623</name>
</gene>
<dbReference type="InterPro" id="IPR003958">
    <property type="entry name" value="CBFA_NFYB_domain"/>
</dbReference>
<dbReference type="SUPFAM" id="SSF47113">
    <property type="entry name" value="Histone-fold"/>
    <property type="match status" value="1"/>
</dbReference>
<dbReference type="EMBL" id="JADGKB010000004">
    <property type="protein sequence ID" value="KAJ3261672.1"/>
    <property type="molecule type" value="Genomic_DNA"/>
</dbReference>
<comment type="subcellular location">
    <subcellularLocation>
        <location evidence="1">Nucleus</location>
    </subcellularLocation>
</comment>
<keyword evidence="6" id="KW-1185">Reference proteome</keyword>
<keyword evidence="2" id="KW-0539">Nucleus</keyword>
<evidence type="ECO:0000313" key="5">
    <source>
        <dbReference type="EMBL" id="KAJ3261672.1"/>
    </source>
</evidence>
<name>A0AAD5UMU9_9FUNG</name>
<evidence type="ECO:0000256" key="2">
    <source>
        <dbReference type="ARBA" id="ARBA00023242"/>
    </source>
</evidence>
<feature type="region of interest" description="Disordered" evidence="3">
    <location>
        <begin position="92"/>
        <end position="115"/>
    </location>
</feature>
<evidence type="ECO:0000259" key="4">
    <source>
        <dbReference type="Pfam" id="PF00808"/>
    </source>
</evidence>
<dbReference type="InterPro" id="IPR009072">
    <property type="entry name" value="Histone-fold"/>
</dbReference>
<dbReference type="Pfam" id="PF00808">
    <property type="entry name" value="CBFD_NFYB_HMF"/>
    <property type="match status" value="1"/>
</dbReference>
<protein>
    <submittedName>
        <fullName evidence="5">Negative cofactor 2 transcription regulator complex subunit ncb2</fullName>
    </submittedName>
</protein>
<dbReference type="FunFam" id="1.10.20.10:FF:000019">
    <property type="entry name" value="Negative cofactor 2 beta"/>
    <property type="match status" value="1"/>
</dbReference>
<dbReference type="PANTHER" id="PTHR46138">
    <property type="entry name" value="PROTEIN DR1"/>
    <property type="match status" value="1"/>
</dbReference>
<dbReference type="AlphaFoldDB" id="A0AAD5UMU9"/>
<organism evidence="5 6">
    <name type="scientific">Boothiomyces macroporosus</name>
    <dbReference type="NCBI Taxonomy" id="261099"/>
    <lineage>
        <taxon>Eukaryota</taxon>
        <taxon>Fungi</taxon>
        <taxon>Fungi incertae sedis</taxon>
        <taxon>Chytridiomycota</taxon>
        <taxon>Chytridiomycota incertae sedis</taxon>
        <taxon>Chytridiomycetes</taxon>
        <taxon>Rhizophydiales</taxon>
        <taxon>Terramycetaceae</taxon>
        <taxon>Boothiomyces</taxon>
    </lineage>
</organism>
<evidence type="ECO:0000256" key="1">
    <source>
        <dbReference type="ARBA" id="ARBA00004123"/>
    </source>
</evidence>
<dbReference type="GO" id="GO:0016251">
    <property type="term" value="F:RNA polymerase II general transcription initiation factor activity"/>
    <property type="evidence" value="ECO:0007669"/>
    <property type="project" value="TreeGrafter"/>
</dbReference>
<proteinExistence type="predicted"/>
<dbReference type="Gene3D" id="1.10.20.10">
    <property type="entry name" value="Histone, subunit A"/>
    <property type="match status" value="1"/>
</dbReference>
<dbReference type="PANTHER" id="PTHR46138:SF1">
    <property type="entry name" value="PROTEIN DR1"/>
    <property type="match status" value="1"/>
</dbReference>
<dbReference type="GO" id="GO:0000122">
    <property type="term" value="P:negative regulation of transcription by RNA polymerase II"/>
    <property type="evidence" value="ECO:0007669"/>
    <property type="project" value="InterPro"/>
</dbReference>
<evidence type="ECO:0000256" key="3">
    <source>
        <dbReference type="SAM" id="MobiDB-lite"/>
    </source>
</evidence>
<dbReference type="GO" id="GO:0017054">
    <property type="term" value="C:negative cofactor 2 complex"/>
    <property type="evidence" value="ECO:0007669"/>
    <property type="project" value="InterPro"/>
</dbReference>
<comment type="caution">
    <text evidence="5">The sequence shown here is derived from an EMBL/GenBank/DDBJ whole genome shotgun (WGS) entry which is preliminary data.</text>
</comment>
<accession>A0AAD5UMU9</accession>
<sequence length="146" mass="16296">MDDDFDAPVGTNNDEDLSLPKATMAKLIQELLPSDMSAAKETRDLLTDCCVANDICEKENKKTIAGEHVISALKNLGFDDYVKDMHELLNEHQQSVKVDREKKSSRKDTGGLTEEELVKVQEEMFAKARERLQSGAGPVDEVKTEQ</sequence>
<dbReference type="Proteomes" id="UP001210925">
    <property type="component" value="Unassembled WGS sequence"/>
</dbReference>
<dbReference type="CDD" id="cd22905">
    <property type="entry name" value="HFD_Dr1"/>
    <property type="match status" value="1"/>
</dbReference>